<dbReference type="RefSeq" id="WP_155145136.1">
    <property type="nucleotide sequence ID" value="NZ_JACOPQ010000001.1"/>
</dbReference>
<dbReference type="EMBL" id="JACOPQ010000001">
    <property type="protein sequence ID" value="MBC5735616.1"/>
    <property type="molecule type" value="Genomic_DNA"/>
</dbReference>
<protein>
    <submittedName>
        <fullName evidence="1">DNA topology modulation protein FlaR</fullName>
    </submittedName>
</protein>
<comment type="caution">
    <text evidence="1">The sequence shown here is derived from an EMBL/GenBank/DDBJ whole genome shotgun (WGS) entry which is preliminary data.</text>
</comment>
<gene>
    <name evidence="1" type="ORF">H8S62_01155</name>
</gene>
<reference evidence="1" key="1">
    <citation type="submission" date="2020-08" db="EMBL/GenBank/DDBJ databases">
        <title>Genome public.</title>
        <authorList>
            <person name="Liu C."/>
            <person name="Sun Q."/>
        </authorList>
    </citation>
    <scope>NUCLEOTIDE SEQUENCE</scope>
    <source>
        <strain evidence="1">NSJ-52</strain>
    </source>
</reference>
<dbReference type="SUPFAM" id="SSF52540">
    <property type="entry name" value="P-loop containing nucleoside triphosphate hydrolases"/>
    <property type="match status" value="1"/>
</dbReference>
<organism evidence="1 2">
    <name type="scientific">Lawsonibacter faecis</name>
    <dbReference type="NCBI Taxonomy" id="2763052"/>
    <lineage>
        <taxon>Bacteria</taxon>
        <taxon>Bacillati</taxon>
        <taxon>Bacillota</taxon>
        <taxon>Clostridia</taxon>
        <taxon>Eubacteriales</taxon>
        <taxon>Oscillospiraceae</taxon>
        <taxon>Lawsonibacter</taxon>
    </lineage>
</organism>
<dbReference type="Proteomes" id="UP000607645">
    <property type="component" value="Unassembled WGS sequence"/>
</dbReference>
<accession>A0A8J6JA43</accession>
<dbReference type="Gene3D" id="3.40.50.300">
    <property type="entry name" value="P-loop containing nucleotide triphosphate hydrolases"/>
    <property type="match status" value="1"/>
</dbReference>
<proteinExistence type="predicted"/>
<keyword evidence="2" id="KW-1185">Reference proteome</keyword>
<evidence type="ECO:0000313" key="1">
    <source>
        <dbReference type="EMBL" id="MBC5735616.1"/>
    </source>
</evidence>
<evidence type="ECO:0000313" key="2">
    <source>
        <dbReference type="Proteomes" id="UP000607645"/>
    </source>
</evidence>
<name>A0A8J6JA43_9FIRM</name>
<dbReference type="InterPro" id="IPR027417">
    <property type="entry name" value="P-loop_NTPase"/>
</dbReference>
<dbReference type="AlphaFoldDB" id="A0A8J6JA43"/>
<dbReference type="PANTHER" id="PTHR37816:SF3">
    <property type="entry name" value="MODULATES DNA TOPOLOGY"/>
    <property type="match status" value="1"/>
</dbReference>
<dbReference type="PANTHER" id="PTHR37816">
    <property type="entry name" value="YALI0E33011P"/>
    <property type="match status" value="1"/>
</dbReference>
<sequence length="171" mass="19893">MRIAIIGYSGAGKSTLARTLGERYGIPVLFLDTVQFTANWAERDRGEARAMVEAFMARPDWVIDGNYRNFAQAERLALADRIVFLDFPRRICVPRAVGRYCKYRNRARESMADGCIEKFDREFFCWLMWKGRTKPVRDHYQDICGKYAGKISVLKNPAQVEQFLREIQHSQ</sequence>
<dbReference type="InterPro" id="IPR052922">
    <property type="entry name" value="Cytidylate_Kinase-2"/>
</dbReference>